<evidence type="ECO:0000256" key="7">
    <source>
        <dbReference type="ARBA" id="ARBA00023136"/>
    </source>
</evidence>
<comment type="caution">
    <text evidence="11">The sequence shown here is derived from an EMBL/GenBank/DDBJ whole genome shotgun (WGS) entry which is preliminary data.</text>
</comment>
<feature type="transmembrane region" description="Helical" evidence="8">
    <location>
        <begin position="143"/>
        <end position="162"/>
    </location>
</feature>
<keyword evidence="3" id="KW-1003">Cell membrane</keyword>
<dbReference type="Proteomes" id="UP000483035">
    <property type="component" value="Unassembled WGS sequence"/>
</dbReference>
<evidence type="ECO:0000256" key="6">
    <source>
        <dbReference type="ARBA" id="ARBA00022989"/>
    </source>
</evidence>
<comment type="similarity">
    <text evidence="8">Belongs to the binding-protein-dependent transport system permease family.</text>
</comment>
<evidence type="ECO:0000256" key="1">
    <source>
        <dbReference type="ARBA" id="ARBA00004429"/>
    </source>
</evidence>
<dbReference type="GO" id="GO:0055085">
    <property type="term" value="P:transmembrane transport"/>
    <property type="evidence" value="ECO:0007669"/>
    <property type="project" value="InterPro"/>
</dbReference>
<dbReference type="InterPro" id="IPR035906">
    <property type="entry name" value="MetI-like_sf"/>
</dbReference>
<keyword evidence="6 8" id="KW-1133">Transmembrane helix</keyword>
<organism evidence="11 12">
    <name type="scientific">Rhizobium lusitanum</name>
    <dbReference type="NCBI Taxonomy" id="293958"/>
    <lineage>
        <taxon>Bacteria</taxon>
        <taxon>Pseudomonadati</taxon>
        <taxon>Pseudomonadota</taxon>
        <taxon>Alphaproteobacteria</taxon>
        <taxon>Hyphomicrobiales</taxon>
        <taxon>Rhizobiaceae</taxon>
        <taxon>Rhizobium/Agrobacterium group</taxon>
        <taxon>Rhizobium</taxon>
    </lineage>
</organism>
<keyword evidence="5 8" id="KW-0812">Transmembrane</keyword>
<feature type="transmembrane region" description="Helical" evidence="8">
    <location>
        <begin position="51"/>
        <end position="73"/>
    </location>
</feature>
<evidence type="ECO:0000313" key="12">
    <source>
        <dbReference type="Proteomes" id="UP000483035"/>
    </source>
</evidence>
<evidence type="ECO:0000256" key="4">
    <source>
        <dbReference type="ARBA" id="ARBA00022519"/>
    </source>
</evidence>
<dbReference type="PROSITE" id="PS50928">
    <property type="entry name" value="ABC_TM1"/>
    <property type="match status" value="2"/>
</dbReference>
<evidence type="ECO:0000256" key="9">
    <source>
        <dbReference type="SAM" id="SignalP"/>
    </source>
</evidence>
<feature type="transmembrane region" description="Helical" evidence="8">
    <location>
        <begin position="410"/>
        <end position="428"/>
    </location>
</feature>
<dbReference type="Gene3D" id="1.10.3720.10">
    <property type="entry name" value="MetI-like"/>
    <property type="match status" value="2"/>
</dbReference>
<feature type="domain" description="ABC transmembrane type-1" evidence="10">
    <location>
        <begin position="50"/>
        <end position="258"/>
    </location>
</feature>
<feature type="transmembrane region" description="Helical" evidence="8">
    <location>
        <begin position="516"/>
        <end position="539"/>
    </location>
</feature>
<feature type="transmembrane region" description="Helical" evidence="8">
    <location>
        <begin position="464"/>
        <end position="484"/>
    </location>
</feature>
<feature type="transmembrane region" description="Helical" evidence="8">
    <location>
        <begin position="385"/>
        <end position="404"/>
    </location>
</feature>
<comment type="subcellular location">
    <subcellularLocation>
        <location evidence="1">Cell inner membrane</location>
        <topology evidence="1">Multi-pass membrane protein</topology>
    </subcellularLocation>
    <subcellularLocation>
        <location evidence="8">Cell membrane</location>
        <topology evidence="8">Multi-pass membrane protein</topology>
    </subcellularLocation>
</comment>
<dbReference type="EMBL" id="WUEY01000016">
    <property type="protein sequence ID" value="NEI73145.1"/>
    <property type="molecule type" value="Genomic_DNA"/>
</dbReference>
<name>A0A6L9UAT9_9HYPH</name>
<feature type="chain" id="PRO_5027001463" evidence="9">
    <location>
        <begin position="18"/>
        <end position="550"/>
    </location>
</feature>
<feature type="transmembrane region" description="Helical" evidence="8">
    <location>
        <begin position="288"/>
        <end position="314"/>
    </location>
</feature>
<feature type="domain" description="ABC transmembrane type-1" evidence="10">
    <location>
        <begin position="347"/>
        <end position="533"/>
    </location>
</feature>
<feature type="transmembrane region" description="Helical" evidence="8">
    <location>
        <begin position="85"/>
        <end position="108"/>
    </location>
</feature>
<evidence type="ECO:0000259" key="10">
    <source>
        <dbReference type="PROSITE" id="PS50928"/>
    </source>
</evidence>
<reference evidence="11 12" key="1">
    <citation type="submission" date="2019-12" db="EMBL/GenBank/DDBJ databases">
        <title>Rhizobium genotypes associated with high levels of biological nitrogen fixation by grain legumes in a temperate-maritime cropping system.</title>
        <authorList>
            <person name="Maluk M."/>
            <person name="Francesc Ferrando Molina F."/>
            <person name="Lopez Del Egido L."/>
            <person name="Lafos M."/>
            <person name="Langarica-Fuentes A."/>
            <person name="Gebre Yohannes G."/>
            <person name="Young M.W."/>
            <person name="Martin P."/>
            <person name="Gantlett R."/>
            <person name="Kenicer G."/>
            <person name="Hawes C."/>
            <person name="Begg G.S."/>
            <person name="Quilliam R.S."/>
            <person name="Squire G.R."/>
            <person name="Poole P.S."/>
            <person name="Young P.W."/>
            <person name="Iannetta P.M."/>
            <person name="James E.K."/>
        </authorList>
    </citation>
    <scope>NUCLEOTIDE SEQUENCE [LARGE SCALE GENOMIC DNA]</scope>
    <source>
        <strain evidence="11 12">JHI1118</strain>
    </source>
</reference>
<evidence type="ECO:0000256" key="3">
    <source>
        <dbReference type="ARBA" id="ARBA00022475"/>
    </source>
</evidence>
<keyword evidence="7 8" id="KW-0472">Membrane</keyword>
<dbReference type="Pfam" id="PF00528">
    <property type="entry name" value="BPD_transp_1"/>
    <property type="match status" value="2"/>
</dbReference>
<evidence type="ECO:0000313" key="11">
    <source>
        <dbReference type="EMBL" id="NEI73145.1"/>
    </source>
</evidence>
<dbReference type="GO" id="GO:0005886">
    <property type="term" value="C:plasma membrane"/>
    <property type="evidence" value="ECO:0007669"/>
    <property type="project" value="UniProtKB-SubCell"/>
</dbReference>
<keyword evidence="2 8" id="KW-0813">Transport</keyword>
<keyword evidence="4" id="KW-0997">Cell inner membrane</keyword>
<dbReference type="CDD" id="cd06261">
    <property type="entry name" value="TM_PBP2"/>
    <property type="match status" value="2"/>
</dbReference>
<feature type="transmembrane region" description="Helical" evidence="8">
    <location>
        <begin position="183"/>
        <end position="201"/>
    </location>
</feature>
<proteinExistence type="inferred from homology"/>
<accession>A0A6L9UAT9</accession>
<dbReference type="InterPro" id="IPR000515">
    <property type="entry name" value="MetI-like"/>
</dbReference>
<dbReference type="SUPFAM" id="SSF161098">
    <property type="entry name" value="MetI-like"/>
    <property type="match status" value="2"/>
</dbReference>
<evidence type="ECO:0000256" key="8">
    <source>
        <dbReference type="RuleBase" id="RU363032"/>
    </source>
</evidence>
<feature type="transmembrane region" description="Helical" evidence="8">
    <location>
        <begin position="351"/>
        <end position="373"/>
    </location>
</feature>
<evidence type="ECO:0000256" key="5">
    <source>
        <dbReference type="ARBA" id="ARBA00022692"/>
    </source>
</evidence>
<keyword evidence="9" id="KW-0732">Signal</keyword>
<feature type="transmembrane region" description="Helical" evidence="8">
    <location>
        <begin position="237"/>
        <end position="258"/>
    </location>
</feature>
<protein>
    <submittedName>
        <fullName evidence="11">ABC transporter permease subunit</fullName>
    </submittedName>
</protein>
<sequence length="550" mass="59899">MTSLLCLLVLPPLVMLAQSGFTSHASGEGTRVTLDNFRRIFEGNALVSSGINSILFATATTAVALLFGGILAWLVERTDVPFKPLAYVTTIISLGTPYVLYVAAWLYLLGRGGPFNDFYRSFIQPGVSPFNINTLPGMALVEGFLWSPLVFLLLSSTFRAANADMEEAARMSGATVFQAIRRIALPLAWPAVSALAIFIFIRSIESFEVPVLIGMPGNIDVLTTEIYRRLDNAPPDLGYASAFSILLIIFLTILLYFYGNIAKKAERYASITGKSFRPRQLKLGGLRWVGGVIILFNFLMILLLPLLAMLWMAITPFTRPMRWASMKNLTLNNITNVLSDPYYYHLAGNTLLVAAVVATITMALTFFCGWLTARSRFGGRAVEQLTSITLVFPGLVLGVAVLQIGLAIPLPVYGTLWILGLGFLIRYLPYGMRYSFAGVLQVQNELEQAAEVSGGSRGEIMRKIVAPLVIPSLASGWLFIFLLASKEMTLPLLLAGPNSQVVAVAMFDLLNNGQSAAVAALGLLWSGLMTVIAIGFYVVSRRQSQSTFGA</sequence>
<dbReference type="PANTHER" id="PTHR43357">
    <property type="entry name" value="INNER MEMBRANE ABC TRANSPORTER PERMEASE PROTEIN YDCV"/>
    <property type="match status" value="1"/>
</dbReference>
<dbReference type="PANTHER" id="PTHR43357:SF4">
    <property type="entry name" value="INNER MEMBRANE ABC TRANSPORTER PERMEASE PROTEIN YDCV"/>
    <property type="match status" value="1"/>
</dbReference>
<gene>
    <name evidence="11" type="ORF">GR212_26635</name>
</gene>
<evidence type="ECO:0000256" key="2">
    <source>
        <dbReference type="ARBA" id="ARBA00022448"/>
    </source>
</evidence>
<dbReference type="PRINTS" id="PR00173">
    <property type="entry name" value="EDTRNSPORT"/>
</dbReference>
<feature type="signal peptide" evidence="9">
    <location>
        <begin position="1"/>
        <end position="17"/>
    </location>
</feature>
<dbReference type="AlphaFoldDB" id="A0A6L9UAT9"/>